<evidence type="ECO:0000313" key="6">
    <source>
        <dbReference type="Proteomes" id="UP000502756"/>
    </source>
</evidence>
<dbReference type="EMBL" id="CP053435">
    <property type="protein sequence ID" value="QJW88000.1"/>
    <property type="molecule type" value="Genomic_DNA"/>
</dbReference>
<feature type="domain" description="Glycosyltransferase 2-like" evidence="4">
    <location>
        <begin position="4"/>
        <end position="123"/>
    </location>
</feature>
<dbReference type="KEGG" id="stae:HNV11_00735"/>
<dbReference type="PANTHER" id="PTHR43179:SF12">
    <property type="entry name" value="GALACTOFURANOSYLTRANSFERASE GLFT2"/>
    <property type="match status" value="1"/>
</dbReference>
<reference evidence="5 6" key="1">
    <citation type="submission" date="2020-05" db="EMBL/GenBank/DDBJ databases">
        <title>Genome sequencing of Spirosoma sp. TS118.</title>
        <authorList>
            <person name="Lee J.-H."/>
            <person name="Jeong S."/>
            <person name="Zhao L."/>
            <person name="Jung J.-H."/>
            <person name="Kim M.-K."/>
            <person name="Lim S."/>
        </authorList>
    </citation>
    <scope>NUCLEOTIDE SEQUENCE [LARGE SCALE GENOMIC DNA]</scope>
    <source>
        <strain evidence="5 6">TS118</strain>
    </source>
</reference>
<evidence type="ECO:0000256" key="1">
    <source>
        <dbReference type="ARBA" id="ARBA00006739"/>
    </source>
</evidence>
<accession>A0A6M5Y3Q0</accession>
<sequence>MIFVVIPVHNRKQLTRACLQCLKSQTVRNFKVVVVDDGSTDGTDLMIQNEFPDVVRLTGDGNLWWTEGTNVGVRYALANKVAGEDNFVLTLNDDTEVPDDYVETLLSNYYQYAPCLLGSVSVDIKKHDSLQFAGTRMNLHSAYEQDLAYSRYQNSYAYLKRQTPFIESDSLPGRGILIPFEVFDKVGLFDSRNFVHYMADIEFTVRARRAGYRLILPTNTVVFEHVDTSGLKVRADLTFNKFWRGLWSKYSPINLGMRYAFAMRHAPTKWLYFSFDVGRIFIGYALRRMRVMESA</sequence>
<dbReference type="InterPro" id="IPR029044">
    <property type="entry name" value="Nucleotide-diphossugar_trans"/>
</dbReference>
<name>A0A6M5Y3Q0_9BACT</name>
<evidence type="ECO:0000313" key="5">
    <source>
        <dbReference type="EMBL" id="QJW88000.1"/>
    </source>
</evidence>
<keyword evidence="2" id="KW-0328">Glycosyltransferase</keyword>
<dbReference type="SUPFAM" id="SSF53448">
    <property type="entry name" value="Nucleotide-diphospho-sugar transferases"/>
    <property type="match status" value="1"/>
</dbReference>
<keyword evidence="3 5" id="KW-0808">Transferase</keyword>
<evidence type="ECO:0000256" key="2">
    <source>
        <dbReference type="ARBA" id="ARBA00022676"/>
    </source>
</evidence>
<dbReference type="InterPro" id="IPR001173">
    <property type="entry name" value="Glyco_trans_2-like"/>
</dbReference>
<dbReference type="GO" id="GO:0016757">
    <property type="term" value="F:glycosyltransferase activity"/>
    <property type="evidence" value="ECO:0007669"/>
    <property type="project" value="UniProtKB-KW"/>
</dbReference>
<evidence type="ECO:0000256" key="3">
    <source>
        <dbReference type="ARBA" id="ARBA00022679"/>
    </source>
</evidence>
<dbReference type="RefSeq" id="WP_171737832.1">
    <property type="nucleotide sequence ID" value="NZ_CP053435.1"/>
</dbReference>
<dbReference type="Gene3D" id="3.90.550.10">
    <property type="entry name" value="Spore Coat Polysaccharide Biosynthesis Protein SpsA, Chain A"/>
    <property type="match status" value="1"/>
</dbReference>
<organism evidence="5 6">
    <name type="scientific">Spirosoma taeanense</name>
    <dbReference type="NCBI Taxonomy" id="2735870"/>
    <lineage>
        <taxon>Bacteria</taxon>
        <taxon>Pseudomonadati</taxon>
        <taxon>Bacteroidota</taxon>
        <taxon>Cytophagia</taxon>
        <taxon>Cytophagales</taxon>
        <taxon>Cytophagaceae</taxon>
        <taxon>Spirosoma</taxon>
    </lineage>
</organism>
<gene>
    <name evidence="5" type="ORF">HNV11_00735</name>
</gene>
<evidence type="ECO:0000259" key="4">
    <source>
        <dbReference type="Pfam" id="PF00535"/>
    </source>
</evidence>
<protein>
    <submittedName>
        <fullName evidence="5">Glycosyltransferase family 2 protein</fullName>
    </submittedName>
</protein>
<comment type="similarity">
    <text evidence="1">Belongs to the glycosyltransferase 2 family.</text>
</comment>
<proteinExistence type="inferred from homology"/>
<dbReference type="AlphaFoldDB" id="A0A6M5Y3Q0"/>
<dbReference type="Pfam" id="PF00535">
    <property type="entry name" value="Glycos_transf_2"/>
    <property type="match status" value="1"/>
</dbReference>
<keyword evidence="6" id="KW-1185">Reference proteome</keyword>
<dbReference type="Proteomes" id="UP000502756">
    <property type="component" value="Chromosome"/>
</dbReference>
<dbReference type="PANTHER" id="PTHR43179">
    <property type="entry name" value="RHAMNOSYLTRANSFERASE WBBL"/>
    <property type="match status" value="1"/>
</dbReference>